<dbReference type="PANTHER" id="PTHR19271">
    <property type="entry name" value="CYTOCHROME B"/>
    <property type="match status" value="1"/>
</dbReference>
<gene>
    <name evidence="17" type="ORF">INT48_007961</name>
</gene>
<dbReference type="EMBL" id="JAEPRE010000166">
    <property type="protein sequence ID" value="KAG2231117.1"/>
    <property type="molecule type" value="Genomic_DNA"/>
</dbReference>
<keyword evidence="11" id="KW-0408">Iron</keyword>
<evidence type="ECO:0000256" key="13">
    <source>
        <dbReference type="ARBA" id="ARBA00023136"/>
    </source>
</evidence>
<feature type="transmembrane region" description="Helical" evidence="14">
    <location>
        <begin position="100"/>
        <end position="119"/>
    </location>
</feature>
<evidence type="ECO:0000256" key="12">
    <source>
        <dbReference type="ARBA" id="ARBA00023128"/>
    </source>
</evidence>
<evidence type="ECO:0000256" key="6">
    <source>
        <dbReference type="ARBA" id="ARBA00022692"/>
    </source>
</evidence>
<evidence type="ECO:0000256" key="5">
    <source>
        <dbReference type="ARBA" id="ARBA00022660"/>
    </source>
</evidence>
<dbReference type="InterPro" id="IPR048260">
    <property type="entry name" value="Cytochrome_b_C_euk/bac"/>
</dbReference>
<dbReference type="InterPro" id="IPR027387">
    <property type="entry name" value="Cytb/b6-like_sf"/>
</dbReference>
<dbReference type="PANTHER" id="PTHR19271:SF16">
    <property type="entry name" value="CYTOCHROME B"/>
    <property type="match status" value="1"/>
</dbReference>
<keyword evidence="4" id="KW-0349">Heme</keyword>
<keyword evidence="3" id="KW-0813">Transport</keyword>
<evidence type="ECO:0000256" key="4">
    <source>
        <dbReference type="ARBA" id="ARBA00022617"/>
    </source>
</evidence>
<feature type="transmembrane region" description="Helical" evidence="14">
    <location>
        <begin position="169"/>
        <end position="188"/>
    </location>
</feature>
<keyword evidence="10 14" id="KW-1133">Transmembrane helix</keyword>
<feature type="transmembrane region" description="Helical" evidence="14">
    <location>
        <begin position="131"/>
        <end position="149"/>
    </location>
</feature>
<dbReference type="GO" id="GO:0016491">
    <property type="term" value="F:oxidoreductase activity"/>
    <property type="evidence" value="ECO:0007669"/>
    <property type="project" value="UniProtKB-UniRule"/>
</dbReference>
<comment type="subcellular location">
    <subcellularLocation>
        <location evidence="1">Mitochondrion inner membrane</location>
        <topology evidence="1">Multi-pass membrane protein</topology>
    </subcellularLocation>
</comment>
<organism evidence="17 18">
    <name type="scientific">Thamnidium elegans</name>
    <dbReference type="NCBI Taxonomy" id="101142"/>
    <lineage>
        <taxon>Eukaryota</taxon>
        <taxon>Fungi</taxon>
        <taxon>Fungi incertae sedis</taxon>
        <taxon>Mucoromycota</taxon>
        <taxon>Mucoromycotina</taxon>
        <taxon>Mucoromycetes</taxon>
        <taxon>Mucorales</taxon>
        <taxon>Mucorineae</taxon>
        <taxon>Mucoraceae</taxon>
        <taxon>Thamnidium</taxon>
    </lineage>
</organism>
<evidence type="ECO:0000313" key="18">
    <source>
        <dbReference type="Proteomes" id="UP000613177"/>
    </source>
</evidence>
<dbReference type="SUPFAM" id="SSF81648">
    <property type="entry name" value="a domain/subunit of cytochrome bc1 complex (Ubiquinol-cytochrome c reductase)"/>
    <property type="match status" value="1"/>
</dbReference>
<keyword evidence="9" id="KW-0249">Electron transport</keyword>
<evidence type="ECO:0000313" key="17">
    <source>
        <dbReference type="EMBL" id="KAG2231117.1"/>
    </source>
</evidence>
<dbReference type="AlphaFoldDB" id="A0A8H7SMZ2"/>
<evidence type="ECO:0000256" key="10">
    <source>
        <dbReference type="ARBA" id="ARBA00022989"/>
    </source>
</evidence>
<dbReference type="GO" id="GO:0005743">
    <property type="term" value="C:mitochondrial inner membrane"/>
    <property type="evidence" value="ECO:0007669"/>
    <property type="project" value="UniProtKB-SubCell"/>
</dbReference>
<dbReference type="GO" id="GO:0008121">
    <property type="term" value="F:quinol-cytochrome-c reductase activity"/>
    <property type="evidence" value="ECO:0007669"/>
    <property type="project" value="TreeGrafter"/>
</dbReference>
<evidence type="ECO:0000256" key="3">
    <source>
        <dbReference type="ARBA" id="ARBA00022448"/>
    </source>
</evidence>
<evidence type="ECO:0000256" key="7">
    <source>
        <dbReference type="ARBA" id="ARBA00022723"/>
    </source>
</evidence>
<evidence type="ECO:0000259" key="16">
    <source>
        <dbReference type="PROSITE" id="PS51003"/>
    </source>
</evidence>
<feature type="transmembrane region" description="Helical" evidence="14">
    <location>
        <begin position="40"/>
        <end position="58"/>
    </location>
</feature>
<keyword evidence="7" id="KW-0479">Metal-binding</keyword>
<dbReference type="InterPro" id="IPR005798">
    <property type="entry name" value="Cyt_b/b6_C"/>
</dbReference>
<evidence type="ECO:0000256" key="8">
    <source>
        <dbReference type="ARBA" id="ARBA00022792"/>
    </source>
</evidence>
<reference evidence="17" key="1">
    <citation type="submission" date="2021-01" db="EMBL/GenBank/DDBJ databases">
        <title>Metabolic potential, ecology and presence of endohyphal bacteria is reflected in genomic diversity of Mucoromycotina.</title>
        <authorList>
            <person name="Muszewska A."/>
            <person name="Okrasinska A."/>
            <person name="Steczkiewicz K."/>
            <person name="Drgas O."/>
            <person name="Orlowska M."/>
            <person name="Perlinska-Lenart U."/>
            <person name="Aleksandrzak-Piekarczyk T."/>
            <person name="Szatraj K."/>
            <person name="Zielenkiewicz U."/>
            <person name="Pilsyk S."/>
            <person name="Malc E."/>
            <person name="Mieczkowski P."/>
            <person name="Kruszewska J.S."/>
            <person name="Biernat P."/>
            <person name="Pawlowska J."/>
        </authorList>
    </citation>
    <scope>NUCLEOTIDE SEQUENCE</scope>
    <source>
        <strain evidence="17">WA0000018081</strain>
    </source>
</reference>
<dbReference type="Proteomes" id="UP000613177">
    <property type="component" value="Unassembled WGS sequence"/>
</dbReference>
<keyword evidence="13 14" id="KW-0472">Membrane</keyword>
<dbReference type="PROSITE" id="PS51003">
    <property type="entry name" value="CYTB_CTER"/>
    <property type="match status" value="1"/>
</dbReference>
<feature type="domain" description="Cytochrome b/b6 N-terminal region profile" evidence="15">
    <location>
        <begin position="1"/>
        <end position="66"/>
    </location>
</feature>
<dbReference type="Gene3D" id="1.20.810.10">
    <property type="entry name" value="Cytochrome Bc1 Complex, Chain C"/>
    <property type="match status" value="2"/>
</dbReference>
<feature type="domain" description="Cytochrome b/b6 C-terminal region profile" evidence="16">
    <location>
        <begin position="22"/>
        <end position="192"/>
    </location>
</feature>
<name>A0A8H7SMZ2_9FUNG</name>
<dbReference type="Pfam" id="PF00033">
    <property type="entry name" value="Cytochrome_B"/>
    <property type="match status" value="1"/>
</dbReference>
<keyword evidence="5" id="KW-0679">Respiratory chain</keyword>
<evidence type="ECO:0000256" key="2">
    <source>
        <dbReference type="ARBA" id="ARBA00013531"/>
    </source>
</evidence>
<comment type="caution">
    <text evidence="17">The sequence shown here is derived from an EMBL/GenBank/DDBJ whole genome shotgun (WGS) entry which is preliminary data.</text>
</comment>
<protein>
    <recommendedName>
        <fullName evidence="2">Cytochrome b</fullName>
    </recommendedName>
</protein>
<dbReference type="CDD" id="cd00290">
    <property type="entry name" value="cytochrome_b_C"/>
    <property type="match status" value="1"/>
</dbReference>
<dbReference type="SUPFAM" id="SSF81342">
    <property type="entry name" value="Transmembrane di-heme cytochromes"/>
    <property type="match status" value="1"/>
</dbReference>
<keyword evidence="12" id="KW-0496">Mitochondrion</keyword>
<dbReference type="InterPro" id="IPR005797">
    <property type="entry name" value="Cyt_b/b6_N"/>
</dbReference>
<evidence type="ECO:0000256" key="9">
    <source>
        <dbReference type="ARBA" id="ARBA00022982"/>
    </source>
</evidence>
<evidence type="ECO:0000259" key="15">
    <source>
        <dbReference type="PROSITE" id="PS51002"/>
    </source>
</evidence>
<dbReference type="GO" id="GO:0046872">
    <property type="term" value="F:metal ion binding"/>
    <property type="evidence" value="ECO:0007669"/>
    <property type="project" value="UniProtKB-KW"/>
</dbReference>
<proteinExistence type="predicted"/>
<keyword evidence="18" id="KW-1185">Reference proteome</keyword>
<keyword evidence="8" id="KW-0999">Mitochondrion inner membrane</keyword>
<sequence length="198" mass="22147">MNVQRLIEGTVKCCTDNNTVIWGGFSVDNATLNRFFSLHYLLPFILAALAAMHLLTLHEHGSSHPDNYIPANPMQTPASIVPEWYLLPFYAILRSIPDKLGGVIAMFGSLLILLAMPLLDTSRVRGSAFRPLMKLAFWLLVVDFLILLWCGGQHVEEPFISLGQAATVFYFSWFLIILPVVGIVENTLMDLAAEEKKQ</sequence>
<evidence type="ECO:0000256" key="14">
    <source>
        <dbReference type="SAM" id="Phobius"/>
    </source>
</evidence>
<dbReference type="PROSITE" id="PS51002">
    <property type="entry name" value="CYTB_NTER"/>
    <property type="match status" value="1"/>
</dbReference>
<dbReference type="Pfam" id="PF00032">
    <property type="entry name" value="Cytochrom_B_C"/>
    <property type="match status" value="1"/>
</dbReference>
<dbReference type="GO" id="GO:0006122">
    <property type="term" value="P:mitochondrial electron transport, ubiquinol to cytochrome c"/>
    <property type="evidence" value="ECO:0007669"/>
    <property type="project" value="TreeGrafter"/>
</dbReference>
<keyword evidence="6 14" id="KW-0812">Transmembrane</keyword>
<dbReference type="InterPro" id="IPR036150">
    <property type="entry name" value="Cyt_b/b6_C_sf"/>
</dbReference>
<evidence type="ECO:0000256" key="1">
    <source>
        <dbReference type="ARBA" id="ARBA00004448"/>
    </source>
</evidence>
<evidence type="ECO:0000256" key="11">
    <source>
        <dbReference type="ARBA" id="ARBA00023004"/>
    </source>
</evidence>
<dbReference type="InterPro" id="IPR016174">
    <property type="entry name" value="Di-haem_cyt_TM"/>
</dbReference>
<accession>A0A8H7SMZ2</accession>